<name>A0A4C1V1H1_EUMVA</name>
<evidence type="ECO:0000313" key="2">
    <source>
        <dbReference type="Proteomes" id="UP000299102"/>
    </source>
</evidence>
<dbReference type="Proteomes" id="UP000299102">
    <property type="component" value="Unassembled WGS sequence"/>
</dbReference>
<dbReference type="EMBL" id="BGZK01000255">
    <property type="protein sequence ID" value="GBP32122.1"/>
    <property type="molecule type" value="Genomic_DNA"/>
</dbReference>
<comment type="caution">
    <text evidence="1">The sequence shown here is derived from an EMBL/GenBank/DDBJ whole genome shotgun (WGS) entry which is preliminary data.</text>
</comment>
<gene>
    <name evidence="1" type="ORF">EVAR_80888_1</name>
</gene>
<dbReference type="AlphaFoldDB" id="A0A4C1V1H1"/>
<organism evidence="1 2">
    <name type="scientific">Eumeta variegata</name>
    <name type="common">Bagworm moth</name>
    <name type="synonym">Eumeta japonica</name>
    <dbReference type="NCBI Taxonomy" id="151549"/>
    <lineage>
        <taxon>Eukaryota</taxon>
        <taxon>Metazoa</taxon>
        <taxon>Ecdysozoa</taxon>
        <taxon>Arthropoda</taxon>
        <taxon>Hexapoda</taxon>
        <taxon>Insecta</taxon>
        <taxon>Pterygota</taxon>
        <taxon>Neoptera</taxon>
        <taxon>Endopterygota</taxon>
        <taxon>Lepidoptera</taxon>
        <taxon>Glossata</taxon>
        <taxon>Ditrysia</taxon>
        <taxon>Tineoidea</taxon>
        <taxon>Psychidae</taxon>
        <taxon>Oiketicinae</taxon>
        <taxon>Eumeta</taxon>
    </lineage>
</organism>
<proteinExistence type="predicted"/>
<sequence length="144" mass="15461">MCAIRHCEQVKPVDEERSNAQKTRPRLYITPGVGVDDVPEGARRELVRDVYATTYGRAAGRAAAARGAADRAPLAMHPASATPNYGTSVEIASNTIERRTAHVIASALEECCGAFLERRSDIKAQPPSVVSFGHVMKQNNGGDT</sequence>
<keyword evidence="2" id="KW-1185">Reference proteome</keyword>
<accession>A0A4C1V1H1</accession>
<reference evidence="1 2" key="1">
    <citation type="journal article" date="2019" name="Commun. Biol.">
        <title>The bagworm genome reveals a unique fibroin gene that provides high tensile strength.</title>
        <authorList>
            <person name="Kono N."/>
            <person name="Nakamura H."/>
            <person name="Ohtoshi R."/>
            <person name="Tomita M."/>
            <person name="Numata K."/>
            <person name="Arakawa K."/>
        </authorList>
    </citation>
    <scope>NUCLEOTIDE SEQUENCE [LARGE SCALE GENOMIC DNA]</scope>
</reference>
<protein>
    <submittedName>
        <fullName evidence="1">Uncharacterized protein</fullName>
    </submittedName>
</protein>
<evidence type="ECO:0000313" key="1">
    <source>
        <dbReference type="EMBL" id="GBP32122.1"/>
    </source>
</evidence>
<dbReference type="OrthoDB" id="6572538at2759"/>